<feature type="non-terminal residue" evidence="1">
    <location>
        <position position="1"/>
    </location>
</feature>
<reference evidence="1" key="1">
    <citation type="submission" date="2018-05" db="EMBL/GenBank/DDBJ databases">
        <authorList>
            <person name="Lanie J.A."/>
            <person name="Ng W.-L."/>
            <person name="Kazmierczak K.M."/>
            <person name="Andrzejewski T.M."/>
            <person name="Davidsen T.M."/>
            <person name="Wayne K.J."/>
            <person name="Tettelin H."/>
            <person name="Glass J.I."/>
            <person name="Rusch D."/>
            <person name="Podicherti R."/>
            <person name="Tsui H.-C.T."/>
            <person name="Winkler M.E."/>
        </authorList>
    </citation>
    <scope>NUCLEOTIDE SEQUENCE</scope>
</reference>
<accession>A0A381TSC1</accession>
<protein>
    <recommendedName>
        <fullName evidence="2">DUF4249 family protein</fullName>
    </recommendedName>
</protein>
<sequence length="274" mass="30578">VDYEPVLNVFGLISLDPEVDSFVRVYRTTNLSEESEIFVGVDTFIFGGGSVYLDSIYEPAGLIKNAQVSIKANGTSIPFNFVPKQYSWEWNQKNIYLDTLGTFTPQPGTTYLLDVTVPGYDSVKGELLTPGIPVLIDSLIQDTISIKRSYNIVWEQLNGGKGYLSGRLRGWKRAFECDPDFDRVVDLQKGTYTVPVRICEQRQGEPAEPKLFTIRLMTMDENYYEYFIKGEEDKYSNFLLGSGTTAGQSVGIEGALGVFGAVASSKVQRVIIQH</sequence>
<dbReference type="EMBL" id="UINC01005006">
    <property type="protein sequence ID" value="SVA18388.1"/>
    <property type="molecule type" value="Genomic_DNA"/>
</dbReference>
<dbReference type="Pfam" id="PF14054">
    <property type="entry name" value="DUF4249"/>
    <property type="match status" value="1"/>
</dbReference>
<proteinExistence type="predicted"/>
<evidence type="ECO:0000313" key="1">
    <source>
        <dbReference type="EMBL" id="SVA18388.1"/>
    </source>
</evidence>
<organism evidence="1">
    <name type="scientific">marine metagenome</name>
    <dbReference type="NCBI Taxonomy" id="408172"/>
    <lineage>
        <taxon>unclassified sequences</taxon>
        <taxon>metagenomes</taxon>
        <taxon>ecological metagenomes</taxon>
    </lineage>
</organism>
<dbReference type="InterPro" id="IPR025345">
    <property type="entry name" value="DUF4249"/>
</dbReference>
<gene>
    <name evidence="1" type="ORF">METZ01_LOCUS71242</name>
</gene>
<name>A0A381TSC1_9ZZZZ</name>
<dbReference type="AlphaFoldDB" id="A0A381TSC1"/>
<evidence type="ECO:0008006" key="2">
    <source>
        <dbReference type="Google" id="ProtNLM"/>
    </source>
</evidence>